<proteinExistence type="predicted"/>
<sequence length="89" mass="9704">GYIQWELATLLAIGSSADGSFLMHSVQRRATCCQQENHPQCQLRSGGQSAESAAGSAAWDRRPTGMLRGSFPKYYQLLGQEQRGDAAGW</sequence>
<evidence type="ECO:0000313" key="1">
    <source>
        <dbReference type="EMBL" id="KAJ9585345.1"/>
    </source>
</evidence>
<name>A0AAD7ZRN2_DIPPU</name>
<feature type="non-terminal residue" evidence="1">
    <location>
        <position position="89"/>
    </location>
</feature>
<gene>
    <name evidence="1" type="ORF">L9F63_002862</name>
</gene>
<reference evidence="1" key="1">
    <citation type="journal article" date="2023" name="IScience">
        <title>Live-bearing cockroach genome reveals convergent evolutionary mechanisms linked to viviparity in insects and beyond.</title>
        <authorList>
            <person name="Fouks B."/>
            <person name="Harrison M.C."/>
            <person name="Mikhailova A.A."/>
            <person name="Marchal E."/>
            <person name="English S."/>
            <person name="Carruthers M."/>
            <person name="Jennings E.C."/>
            <person name="Chiamaka E.L."/>
            <person name="Frigard R.A."/>
            <person name="Pippel M."/>
            <person name="Attardo G.M."/>
            <person name="Benoit J.B."/>
            <person name="Bornberg-Bauer E."/>
            <person name="Tobe S.S."/>
        </authorList>
    </citation>
    <scope>NUCLEOTIDE SEQUENCE</scope>
    <source>
        <strain evidence="1">Stay&amp;Tobe</strain>
    </source>
</reference>
<organism evidence="1 2">
    <name type="scientific">Diploptera punctata</name>
    <name type="common">Pacific beetle cockroach</name>
    <dbReference type="NCBI Taxonomy" id="6984"/>
    <lineage>
        <taxon>Eukaryota</taxon>
        <taxon>Metazoa</taxon>
        <taxon>Ecdysozoa</taxon>
        <taxon>Arthropoda</taxon>
        <taxon>Hexapoda</taxon>
        <taxon>Insecta</taxon>
        <taxon>Pterygota</taxon>
        <taxon>Neoptera</taxon>
        <taxon>Polyneoptera</taxon>
        <taxon>Dictyoptera</taxon>
        <taxon>Blattodea</taxon>
        <taxon>Blaberoidea</taxon>
        <taxon>Blaberidae</taxon>
        <taxon>Diplopterinae</taxon>
        <taxon>Diploptera</taxon>
    </lineage>
</organism>
<dbReference type="EMBL" id="JASPKZ010007281">
    <property type="protein sequence ID" value="KAJ9585345.1"/>
    <property type="molecule type" value="Genomic_DNA"/>
</dbReference>
<dbReference type="AlphaFoldDB" id="A0AAD7ZRN2"/>
<keyword evidence="2" id="KW-1185">Reference proteome</keyword>
<accession>A0AAD7ZRN2</accession>
<protein>
    <submittedName>
        <fullName evidence="1">Uncharacterized protein</fullName>
    </submittedName>
</protein>
<comment type="caution">
    <text evidence="1">The sequence shown here is derived from an EMBL/GenBank/DDBJ whole genome shotgun (WGS) entry which is preliminary data.</text>
</comment>
<feature type="non-terminal residue" evidence="1">
    <location>
        <position position="1"/>
    </location>
</feature>
<reference evidence="1" key="2">
    <citation type="submission" date="2023-05" db="EMBL/GenBank/DDBJ databases">
        <authorList>
            <person name="Fouks B."/>
        </authorList>
    </citation>
    <scope>NUCLEOTIDE SEQUENCE</scope>
    <source>
        <strain evidence="1">Stay&amp;Tobe</strain>
        <tissue evidence="1">Testes</tissue>
    </source>
</reference>
<evidence type="ECO:0000313" key="2">
    <source>
        <dbReference type="Proteomes" id="UP001233999"/>
    </source>
</evidence>
<dbReference type="Proteomes" id="UP001233999">
    <property type="component" value="Unassembled WGS sequence"/>
</dbReference>